<proteinExistence type="predicted"/>
<feature type="coiled-coil region" evidence="1">
    <location>
        <begin position="326"/>
        <end position="360"/>
    </location>
</feature>
<comment type="caution">
    <text evidence="5">The sequence shown here is derived from an EMBL/GenBank/DDBJ whole genome shotgun (WGS) entry which is preliminary data.</text>
</comment>
<dbReference type="InterPro" id="IPR048365">
    <property type="entry name" value="TNP-like_RNaseH_N"/>
</dbReference>
<dbReference type="InterPro" id="IPR048366">
    <property type="entry name" value="TNP-like_GBD"/>
</dbReference>
<feature type="non-terminal residue" evidence="5">
    <location>
        <position position="1"/>
    </location>
</feature>
<accession>A0AAE1GSH5</accession>
<keyword evidence="6" id="KW-1185">Reference proteome</keyword>
<name>A0AAE1GSH5_9NEOP</name>
<keyword evidence="1" id="KW-0175">Coiled coil</keyword>
<feature type="domain" description="Transposable element P transposase-like GTP-binding insertion" evidence="4">
    <location>
        <begin position="635"/>
        <end position="751"/>
    </location>
</feature>
<feature type="domain" description="Transposable element P transposase-like RNase H" evidence="3">
    <location>
        <begin position="457"/>
        <end position="601"/>
    </location>
</feature>
<feature type="region of interest" description="Disordered" evidence="2">
    <location>
        <begin position="1"/>
        <end position="79"/>
    </location>
</feature>
<dbReference type="Proteomes" id="UP001219518">
    <property type="component" value="Unassembled WGS sequence"/>
</dbReference>
<evidence type="ECO:0000259" key="3">
    <source>
        <dbReference type="Pfam" id="PF21787"/>
    </source>
</evidence>
<sequence>ALLTSPGKDSPIPRQVESQTPGLQFGELDDNEYVLAVDSADEDDNESQSSLVGFSNRAQLSGQSNALLTSPGKDSPIPPIPRQVESQTPGLQFGELDDNEYVLAVDSADEDDNESEGISSAIDLFCDEPEFSSTTTSQETQLVEPLQLDLLSEILSNLLSDSSWIIDKNQERCRLSLLGPSANAVVERGICWCNGEAEVYIYNRPLPRNSFLWGKEVKNANDETAVAFYMLGLATALSETNICCGIEDYPEYWSSQLTDGYIESAIYRGKTRFRTHACALAVPAFLRSGCCVSCKALQEIFRKRRWKSVHLKGTDVSKTTNKSLSKEELETKASSIHNVMKNQKKKIIRLEEKIRKMINKDTIEIDEHLGKDFMKILRKNADKMTGIQKLFWKEQMKALGRQNNPKSMTWNPMMVRIALHLQNISPAAVNFMRDAGFISLPCNRTLYDFTHFVDNTEGIQHEILNLLEKKIEPLCVPENERYFNLVFDEINIKSDLVRNKHGELIGYLKLNEVEIALKELENEMASAEPQKPLLAKKVLVYMLQGININIHEVVGLFSTTDVTSVQIFSRTWDLIYHLEARSMKIICLICDGASPNKKFFNMHVPWDSQVRYVYATKHLYAEEIRPIFFMVDPPHLLKTIRNCLSNSFAHFCSRKMWKNNQTLTWKALEKLYEVDIPNKFRIHKLTKDHVRLTSFTRMRVSLAAQVCSQSVADSLRKYKDDPRFEGLISSELITFIAICNRLFDCLNGSNDAEGTRNKINSDLVPFTSCQDERFDFLQSVLRYFQDWQSEVLARDGKLSLEEKKRMQISPESYESLHITIHGFCAAVQFLLKNTGIKSIQSKDFNQDKLEQEFGLFRMSFGANNHPTLQNLIQKTLTHHVQRSAALPVKGNIKGTRKTLVVDESPLPKRRKL</sequence>
<evidence type="ECO:0000256" key="1">
    <source>
        <dbReference type="SAM" id="Coils"/>
    </source>
</evidence>
<organism evidence="5 6">
    <name type="scientific">Frankliniella fusca</name>
    <dbReference type="NCBI Taxonomy" id="407009"/>
    <lineage>
        <taxon>Eukaryota</taxon>
        <taxon>Metazoa</taxon>
        <taxon>Ecdysozoa</taxon>
        <taxon>Arthropoda</taxon>
        <taxon>Hexapoda</taxon>
        <taxon>Insecta</taxon>
        <taxon>Pterygota</taxon>
        <taxon>Neoptera</taxon>
        <taxon>Paraneoptera</taxon>
        <taxon>Thysanoptera</taxon>
        <taxon>Terebrantia</taxon>
        <taxon>Thripoidea</taxon>
        <taxon>Thripidae</taxon>
        <taxon>Frankliniella</taxon>
    </lineage>
</organism>
<evidence type="ECO:0000313" key="5">
    <source>
        <dbReference type="EMBL" id="KAK3908144.1"/>
    </source>
</evidence>
<dbReference type="AlphaFoldDB" id="A0AAE1GSH5"/>
<protein>
    <submittedName>
        <fullName evidence="5">Transposable element P transposase</fullName>
    </submittedName>
</protein>
<evidence type="ECO:0000256" key="2">
    <source>
        <dbReference type="SAM" id="MobiDB-lite"/>
    </source>
</evidence>
<feature type="compositionally biased region" description="Polar residues" evidence="2">
    <location>
        <begin position="47"/>
        <end position="68"/>
    </location>
</feature>
<evidence type="ECO:0000259" key="4">
    <source>
        <dbReference type="Pfam" id="PF21788"/>
    </source>
</evidence>
<evidence type="ECO:0000313" key="6">
    <source>
        <dbReference type="Proteomes" id="UP001219518"/>
    </source>
</evidence>
<gene>
    <name evidence="5" type="ORF">KUF71_018656</name>
</gene>
<dbReference type="Pfam" id="PF21787">
    <property type="entry name" value="TNP-like_RNaseH_N"/>
    <property type="match status" value="1"/>
</dbReference>
<dbReference type="Pfam" id="PF21788">
    <property type="entry name" value="TNP-like_GBD"/>
    <property type="match status" value="1"/>
</dbReference>
<reference evidence="5" key="2">
    <citation type="journal article" date="2023" name="BMC Genomics">
        <title>Pest status, molecular evolution, and epigenetic factors derived from the genome assembly of Frankliniella fusca, a thysanopteran phytovirus vector.</title>
        <authorList>
            <person name="Catto M.A."/>
            <person name="Labadie P.E."/>
            <person name="Jacobson A.L."/>
            <person name="Kennedy G.G."/>
            <person name="Srinivasan R."/>
            <person name="Hunt B.G."/>
        </authorList>
    </citation>
    <scope>NUCLEOTIDE SEQUENCE</scope>
    <source>
        <strain evidence="5">PL_HMW_Pooled</strain>
    </source>
</reference>
<dbReference type="EMBL" id="JAHWGI010000031">
    <property type="protein sequence ID" value="KAK3908144.1"/>
    <property type="molecule type" value="Genomic_DNA"/>
</dbReference>
<reference evidence="5" key="1">
    <citation type="submission" date="2021-07" db="EMBL/GenBank/DDBJ databases">
        <authorList>
            <person name="Catto M.A."/>
            <person name="Jacobson A."/>
            <person name="Kennedy G."/>
            <person name="Labadie P."/>
            <person name="Hunt B.G."/>
            <person name="Srinivasan R."/>
        </authorList>
    </citation>
    <scope>NUCLEOTIDE SEQUENCE</scope>
    <source>
        <strain evidence="5">PL_HMW_Pooled</strain>
        <tissue evidence="5">Head</tissue>
    </source>
</reference>